<name>A0AAV3ZII6_9GAST</name>
<organism evidence="2 3">
    <name type="scientific">Plakobranchus ocellatus</name>
    <dbReference type="NCBI Taxonomy" id="259542"/>
    <lineage>
        <taxon>Eukaryota</taxon>
        <taxon>Metazoa</taxon>
        <taxon>Spiralia</taxon>
        <taxon>Lophotrochozoa</taxon>
        <taxon>Mollusca</taxon>
        <taxon>Gastropoda</taxon>
        <taxon>Heterobranchia</taxon>
        <taxon>Euthyneura</taxon>
        <taxon>Panpulmonata</taxon>
        <taxon>Sacoglossa</taxon>
        <taxon>Placobranchoidea</taxon>
        <taxon>Plakobranchidae</taxon>
        <taxon>Plakobranchus</taxon>
    </lineage>
</organism>
<keyword evidence="2" id="KW-0695">RNA-directed DNA polymerase</keyword>
<keyword evidence="2" id="KW-0548">Nucleotidyltransferase</keyword>
<keyword evidence="3" id="KW-1185">Reference proteome</keyword>
<accession>A0AAV3ZII6</accession>
<protein>
    <submittedName>
        <fullName evidence="2">RNA-directed DNA polymerase from mobile element jockey</fullName>
    </submittedName>
</protein>
<dbReference type="AlphaFoldDB" id="A0AAV3ZII6"/>
<proteinExistence type="predicted"/>
<gene>
    <name evidence="2" type="ORF">PoB_002163700</name>
</gene>
<dbReference type="Pfam" id="PF00078">
    <property type="entry name" value="RVT_1"/>
    <property type="match status" value="1"/>
</dbReference>
<dbReference type="GO" id="GO:0003964">
    <property type="term" value="F:RNA-directed DNA polymerase activity"/>
    <property type="evidence" value="ECO:0007669"/>
    <property type="project" value="UniProtKB-KW"/>
</dbReference>
<dbReference type="EMBL" id="BLXT01002484">
    <property type="protein sequence ID" value="GFN95131.1"/>
    <property type="molecule type" value="Genomic_DNA"/>
</dbReference>
<dbReference type="InterPro" id="IPR000477">
    <property type="entry name" value="RT_dom"/>
</dbReference>
<sequence length="106" mass="12260">MDYQKAFDTLPHNQLISKLRVYHILDQVIYWIQSFLSDRAQQVVVNGEKSDLKPVTSGILQGSVLEPLMIVIFLYYLPELADSDVYLFADDTKIFNSMRSRSDIET</sequence>
<dbReference type="PANTHER" id="PTHR33332">
    <property type="entry name" value="REVERSE TRANSCRIPTASE DOMAIN-CONTAINING PROTEIN"/>
    <property type="match status" value="1"/>
</dbReference>
<dbReference type="PROSITE" id="PS50878">
    <property type="entry name" value="RT_POL"/>
    <property type="match status" value="1"/>
</dbReference>
<feature type="domain" description="Reverse transcriptase" evidence="1">
    <location>
        <begin position="1"/>
        <end position="106"/>
    </location>
</feature>
<keyword evidence="2" id="KW-0808">Transferase</keyword>
<evidence type="ECO:0000259" key="1">
    <source>
        <dbReference type="PROSITE" id="PS50878"/>
    </source>
</evidence>
<evidence type="ECO:0000313" key="2">
    <source>
        <dbReference type="EMBL" id="GFN95131.1"/>
    </source>
</evidence>
<evidence type="ECO:0000313" key="3">
    <source>
        <dbReference type="Proteomes" id="UP000735302"/>
    </source>
</evidence>
<dbReference type="Proteomes" id="UP000735302">
    <property type="component" value="Unassembled WGS sequence"/>
</dbReference>
<comment type="caution">
    <text evidence="2">The sequence shown here is derived from an EMBL/GenBank/DDBJ whole genome shotgun (WGS) entry which is preliminary data.</text>
</comment>
<reference evidence="2 3" key="1">
    <citation type="journal article" date="2021" name="Elife">
        <title>Chloroplast acquisition without the gene transfer in kleptoplastic sea slugs, Plakobranchus ocellatus.</title>
        <authorList>
            <person name="Maeda T."/>
            <person name="Takahashi S."/>
            <person name="Yoshida T."/>
            <person name="Shimamura S."/>
            <person name="Takaki Y."/>
            <person name="Nagai Y."/>
            <person name="Toyoda A."/>
            <person name="Suzuki Y."/>
            <person name="Arimoto A."/>
            <person name="Ishii H."/>
            <person name="Satoh N."/>
            <person name="Nishiyama T."/>
            <person name="Hasebe M."/>
            <person name="Maruyama T."/>
            <person name="Minagawa J."/>
            <person name="Obokata J."/>
            <person name="Shigenobu S."/>
        </authorList>
    </citation>
    <scope>NUCLEOTIDE SEQUENCE [LARGE SCALE GENOMIC DNA]</scope>
</reference>